<dbReference type="InterPro" id="IPR016181">
    <property type="entry name" value="Acyl_CoA_acyltransferase"/>
</dbReference>
<dbReference type="PANTHER" id="PTHR21367:SF1">
    <property type="entry name" value="ARGINYL-TRNA--PROTEIN TRANSFERASE 1"/>
    <property type="match status" value="1"/>
</dbReference>
<evidence type="ECO:0000259" key="6">
    <source>
        <dbReference type="Pfam" id="PF04377"/>
    </source>
</evidence>
<comment type="subcellular location">
    <subcellularLocation>
        <location evidence="4">Cytoplasm</location>
    </subcellularLocation>
</comment>
<comment type="caution">
    <text evidence="7">The sequence shown here is derived from an EMBL/GenBank/DDBJ whole genome shotgun (WGS) entry which is preliminary data.</text>
</comment>
<dbReference type="PANTHER" id="PTHR21367">
    <property type="entry name" value="ARGININE-TRNA-PROTEIN TRANSFERASE 1"/>
    <property type="match status" value="1"/>
</dbReference>
<gene>
    <name evidence="4" type="primary">bpt</name>
    <name evidence="7" type="ORF">M0G41_10755</name>
</gene>
<evidence type="ECO:0000259" key="5">
    <source>
        <dbReference type="Pfam" id="PF04376"/>
    </source>
</evidence>
<keyword evidence="8" id="KW-1185">Reference proteome</keyword>
<protein>
    <recommendedName>
        <fullName evidence="4">Aspartate/glutamate leucyltransferase</fullName>
        <ecNumber evidence="4">2.3.2.29</ecNumber>
    </recommendedName>
</protein>
<dbReference type="InterPro" id="IPR030700">
    <property type="entry name" value="N-end_Aminoacyl_Trfase"/>
</dbReference>
<dbReference type="InterPro" id="IPR017138">
    <property type="entry name" value="Asp_Glu_LeuTrfase"/>
</dbReference>
<dbReference type="PIRSF" id="PIRSF037208">
    <property type="entry name" value="ATE_pro_prd"/>
    <property type="match status" value="1"/>
</dbReference>
<feature type="domain" description="N-end aminoacyl transferase N-terminal" evidence="5">
    <location>
        <begin position="14"/>
        <end position="84"/>
    </location>
</feature>
<keyword evidence="3 4" id="KW-0012">Acyltransferase</keyword>
<comment type="similarity">
    <text evidence="4">Belongs to the R-transferase family. Bpt subfamily.</text>
</comment>
<dbReference type="Pfam" id="PF04377">
    <property type="entry name" value="ATE_C"/>
    <property type="match status" value="1"/>
</dbReference>
<evidence type="ECO:0000256" key="3">
    <source>
        <dbReference type="ARBA" id="ARBA00023315"/>
    </source>
</evidence>
<organism evidence="7 8">
    <name type="scientific">Pseudomarimonas salicorniae</name>
    <dbReference type="NCBI Taxonomy" id="2933270"/>
    <lineage>
        <taxon>Bacteria</taxon>
        <taxon>Pseudomonadati</taxon>
        <taxon>Pseudomonadota</taxon>
        <taxon>Gammaproteobacteria</taxon>
        <taxon>Lysobacterales</taxon>
        <taxon>Lysobacteraceae</taxon>
        <taxon>Pseudomarimonas</taxon>
    </lineage>
</organism>
<evidence type="ECO:0000313" key="8">
    <source>
        <dbReference type="Proteomes" id="UP001431449"/>
    </source>
</evidence>
<dbReference type="Proteomes" id="UP001431449">
    <property type="component" value="Unassembled WGS sequence"/>
</dbReference>
<keyword evidence="2 4" id="KW-0808">Transferase</keyword>
<dbReference type="EMBL" id="JALNMH010000008">
    <property type="protein sequence ID" value="MCK7594149.1"/>
    <property type="molecule type" value="Genomic_DNA"/>
</dbReference>
<keyword evidence="1 4" id="KW-0963">Cytoplasm</keyword>
<sequence>MSHHGIRVFLTAEHPCGYFRERRAQDLLLDPHDKRVPLLYGQALEHGFRRSGTHVYRPRCPGCRACQPLRVDVRAFAPSRGQRRCLRRNADIGDIQPLERAGEEHFALYQRYVRSRHPGGGMDQGGRHDFDAFVSARWSPTVFAELRRRGQLVAVAVTDLLEDGLSAVYTFFDPDLAERSLGTLAILRQIEWARRSGRRWLYLGFFIAGHPKMDYKRRFGPSQVLVDGEWREAVIDG</sequence>
<comment type="function">
    <text evidence="4">Functions in the N-end rule pathway of protein degradation where it conjugates Leu from its aminoacyl-tRNA to the N-termini of proteins containing an N-terminal aspartate or glutamate.</text>
</comment>
<evidence type="ECO:0000256" key="2">
    <source>
        <dbReference type="ARBA" id="ARBA00022679"/>
    </source>
</evidence>
<feature type="domain" description="N-end rule aminoacyl transferase C-terminal" evidence="6">
    <location>
        <begin position="104"/>
        <end position="225"/>
    </location>
</feature>
<dbReference type="NCBIfam" id="NF002341">
    <property type="entry name" value="PRK01305.1-1"/>
    <property type="match status" value="1"/>
</dbReference>
<dbReference type="EC" id="2.3.2.29" evidence="4"/>
<reference evidence="7" key="1">
    <citation type="submission" date="2022-04" db="EMBL/GenBank/DDBJ databases">
        <title>Lysobacter sp. CAU 1642 isolated from sea sand.</title>
        <authorList>
            <person name="Kim W."/>
        </authorList>
    </citation>
    <scope>NUCLEOTIDE SEQUENCE</scope>
    <source>
        <strain evidence="7">CAU 1642</strain>
    </source>
</reference>
<dbReference type="Pfam" id="PF04376">
    <property type="entry name" value="ATE_N"/>
    <property type="match status" value="1"/>
</dbReference>
<dbReference type="GO" id="GO:0004057">
    <property type="term" value="F:arginyl-tRNA--protein transferase activity"/>
    <property type="evidence" value="ECO:0007669"/>
    <property type="project" value="UniProtKB-EC"/>
</dbReference>
<evidence type="ECO:0000256" key="4">
    <source>
        <dbReference type="HAMAP-Rule" id="MF_00689"/>
    </source>
</evidence>
<dbReference type="NCBIfam" id="NF002346">
    <property type="entry name" value="PRK01305.2-3"/>
    <property type="match status" value="1"/>
</dbReference>
<name>A0ABT0GIW7_9GAMM</name>
<accession>A0ABT0GIW7</accession>
<dbReference type="NCBIfam" id="NF002342">
    <property type="entry name" value="PRK01305.1-3"/>
    <property type="match status" value="1"/>
</dbReference>
<proteinExistence type="inferred from homology"/>
<comment type="catalytic activity">
    <reaction evidence="4">
        <text>N-terminal L-glutamyl-[protein] + L-leucyl-tRNA(Leu) = N-terminal L-leucyl-L-glutamyl-[protein] + tRNA(Leu) + H(+)</text>
        <dbReference type="Rhea" id="RHEA:50412"/>
        <dbReference type="Rhea" id="RHEA-COMP:9613"/>
        <dbReference type="Rhea" id="RHEA-COMP:9622"/>
        <dbReference type="Rhea" id="RHEA-COMP:12664"/>
        <dbReference type="Rhea" id="RHEA-COMP:12668"/>
        <dbReference type="ChEBI" id="CHEBI:15378"/>
        <dbReference type="ChEBI" id="CHEBI:64721"/>
        <dbReference type="ChEBI" id="CHEBI:78442"/>
        <dbReference type="ChEBI" id="CHEBI:78494"/>
        <dbReference type="ChEBI" id="CHEBI:133041"/>
        <dbReference type="EC" id="2.3.2.29"/>
    </reaction>
</comment>
<dbReference type="SUPFAM" id="SSF55729">
    <property type="entry name" value="Acyl-CoA N-acyltransferases (Nat)"/>
    <property type="match status" value="1"/>
</dbReference>
<dbReference type="InterPro" id="IPR007472">
    <property type="entry name" value="N-end_Aminoacyl_Trfase_C"/>
</dbReference>
<evidence type="ECO:0000313" key="7">
    <source>
        <dbReference type="EMBL" id="MCK7594149.1"/>
    </source>
</evidence>
<comment type="catalytic activity">
    <reaction evidence="4">
        <text>N-terminal L-aspartyl-[protein] + L-leucyl-tRNA(Leu) = N-terminal L-leucyl-L-aspartyl-[protein] + tRNA(Leu) + H(+)</text>
        <dbReference type="Rhea" id="RHEA:50420"/>
        <dbReference type="Rhea" id="RHEA-COMP:9613"/>
        <dbReference type="Rhea" id="RHEA-COMP:9622"/>
        <dbReference type="Rhea" id="RHEA-COMP:12669"/>
        <dbReference type="Rhea" id="RHEA-COMP:12674"/>
        <dbReference type="ChEBI" id="CHEBI:15378"/>
        <dbReference type="ChEBI" id="CHEBI:64720"/>
        <dbReference type="ChEBI" id="CHEBI:78442"/>
        <dbReference type="ChEBI" id="CHEBI:78494"/>
        <dbReference type="ChEBI" id="CHEBI:133042"/>
        <dbReference type="EC" id="2.3.2.29"/>
    </reaction>
</comment>
<dbReference type="InterPro" id="IPR007471">
    <property type="entry name" value="N-end_Aminoacyl_Trfase_N"/>
</dbReference>
<evidence type="ECO:0000256" key="1">
    <source>
        <dbReference type="ARBA" id="ARBA00022490"/>
    </source>
</evidence>
<dbReference type="HAMAP" id="MF_00689">
    <property type="entry name" value="Bpt"/>
    <property type="match status" value="1"/>
</dbReference>
<dbReference type="RefSeq" id="WP_248209197.1">
    <property type="nucleotide sequence ID" value="NZ_JALNMH010000008.1"/>
</dbReference>